<organism evidence="11 12">
    <name type="scientific">Tolypocladium paradoxum</name>
    <dbReference type="NCBI Taxonomy" id="94208"/>
    <lineage>
        <taxon>Eukaryota</taxon>
        <taxon>Fungi</taxon>
        <taxon>Dikarya</taxon>
        <taxon>Ascomycota</taxon>
        <taxon>Pezizomycotina</taxon>
        <taxon>Sordariomycetes</taxon>
        <taxon>Hypocreomycetidae</taxon>
        <taxon>Hypocreales</taxon>
        <taxon>Ophiocordycipitaceae</taxon>
        <taxon>Tolypocladium</taxon>
    </lineage>
</organism>
<dbReference type="InterPro" id="IPR000719">
    <property type="entry name" value="Prot_kinase_dom"/>
</dbReference>
<name>A0A2S4KMW4_9HYPO</name>
<dbReference type="PANTHER" id="PTHR47634">
    <property type="entry name" value="PROTEIN KINASE DOMAIN-CONTAINING PROTEIN-RELATED"/>
    <property type="match status" value="1"/>
</dbReference>
<accession>A0A2S4KMW4</accession>
<evidence type="ECO:0000256" key="8">
    <source>
        <dbReference type="ARBA" id="ARBA00048679"/>
    </source>
</evidence>
<evidence type="ECO:0000256" key="3">
    <source>
        <dbReference type="ARBA" id="ARBA00022679"/>
    </source>
</evidence>
<feature type="domain" description="Protein kinase" evidence="10">
    <location>
        <begin position="96"/>
        <end position="433"/>
    </location>
</feature>
<dbReference type="GO" id="GO:0050684">
    <property type="term" value="P:regulation of mRNA processing"/>
    <property type="evidence" value="ECO:0007669"/>
    <property type="project" value="TreeGrafter"/>
</dbReference>
<dbReference type="SMART" id="SM00220">
    <property type="entry name" value="S_TKc"/>
    <property type="match status" value="1"/>
</dbReference>
<dbReference type="EC" id="2.7.11.1" evidence="1"/>
<dbReference type="PROSITE" id="PS00107">
    <property type="entry name" value="PROTEIN_KINASE_ATP"/>
    <property type="match status" value="1"/>
</dbReference>
<dbReference type="Proteomes" id="UP000237481">
    <property type="component" value="Unassembled WGS sequence"/>
</dbReference>
<gene>
    <name evidence="11" type="ORF">TPAR_08253</name>
</gene>
<dbReference type="EMBL" id="PKSG01001029">
    <property type="protein sequence ID" value="POR31520.1"/>
    <property type="molecule type" value="Genomic_DNA"/>
</dbReference>
<dbReference type="OrthoDB" id="5979581at2759"/>
<evidence type="ECO:0000313" key="12">
    <source>
        <dbReference type="Proteomes" id="UP000237481"/>
    </source>
</evidence>
<comment type="catalytic activity">
    <reaction evidence="7">
        <text>L-threonyl-[protein] + ATP = O-phospho-L-threonyl-[protein] + ADP + H(+)</text>
        <dbReference type="Rhea" id="RHEA:46608"/>
        <dbReference type="Rhea" id="RHEA-COMP:11060"/>
        <dbReference type="Rhea" id="RHEA-COMP:11605"/>
        <dbReference type="ChEBI" id="CHEBI:15378"/>
        <dbReference type="ChEBI" id="CHEBI:30013"/>
        <dbReference type="ChEBI" id="CHEBI:30616"/>
        <dbReference type="ChEBI" id="CHEBI:61977"/>
        <dbReference type="ChEBI" id="CHEBI:456216"/>
        <dbReference type="EC" id="2.7.11.1"/>
    </reaction>
</comment>
<comment type="caution">
    <text evidence="11">The sequence shown here is derived from an EMBL/GenBank/DDBJ whole genome shotgun (WGS) entry which is preliminary data.</text>
</comment>
<reference evidence="11 12" key="1">
    <citation type="submission" date="2018-01" db="EMBL/GenBank/DDBJ databases">
        <title>Harnessing the power of phylogenomics to disentangle the directionality and signatures of interkingdom host jumping in the parasitic fungal genus Tolypocladium.</title>
        <authorList>
            <person name="Quandt C.A."/>
            <person name="Patterson W."/>
            <person name="Spatafora J.W."/>
        </authorList>
    </citation>
    <scope>NUCLEOTIDE SEQUENCE [LARGE SCALE GENOMIC DNA]</scope>
    <source>
        <strain evidence="11 12">NRBC 100945</strain>
    </source>
</reference>
<protein>
    <recommendedName>
        <fullName evidence="1">non-specific serine/threonine protein kinase</fullName>
        <ecNumber evidence="1">2.7.11.1</ecNumber>
    </recommendedName>
</protein>
<evidence type="ECO:0000313" key="11">
    <source>
        <dbReference type="EMBL" id="POR31520.1"/>
    </source>
</evidence>
<evidence type="ECO:0000256" key="4">
    <source>
        <dbReference type="ARBA" id="ARBA00022741"/>
    </source>
</evidence>
<evidence type="ECO:0000256" key="9">
    <source>
        <dbReference type="PROSITE-ProRule" id="PRU10141"/>
    </source>
</evidence>
<feature type="binding site" evidence="9">
    <location>
        <position position="125"/>
    </location>
    <ligand>
        <name>ATP</name>
        <dbReference type="ChEBI" id="CHEBI:30616"/>
    </ligand>
</feature>
<evidence type="ECO:0000256" key="6">
    <source>
        <dbReference type="ARBA" id="ARBA00022840"/>
    </source>
</evidence>
<comment type="catalytic activity">
    <reaction evidence="8">
        <text>L-seryl-[protein] + ATP = O-phospho-L-seryl-[protein] + ADP + H(+)</text>
        <dbReference type="Rhea" id="RHEA:17989"/>
        <dbReference type="Rhea" id="RHEA-COMP:9863"/>
        <dbReference type="Rhea" id="RHEA-COMP:11604"/>
        <dbReference type="ChEBI" id="CHEBI:15378"/>
        <dbReference type="ChEBI" id="CHEBI:29999"/>
        <dbReference type="ChEBI" id="CHEBI:30616"/>
        <dbReference type="ChEBI" id="CHEBI:83421"/>
        <dbReference type="ChEBI" id="CHEBI:456216"/>
        <dbReference type="EC" id="2.7.11.1"/>
    </reaction>
</comment>
<dbReference type="AlphaFoldDB" id="A0A2S4KMW4"/>
<dbReference type="Pfam" id="PF00069">
    <property type="entry name" value="Pkinase"/>
    <property type="match status" value="1"/>
</dbReference>
<dbReference type="GO" id="GO:0000245">
    <property type="term" value="P:spliceosomal complex assembly"/>
    <property type="evidence" value="ECO:0007669"/>
    <property type="project" value="TreeGrafter"/>
</dbReference>
<evidence type="ECO:0000256" key="1">
    <source>
        <dbReference type="ARBA" id="ARBA00012513"/>
    </source>
</evidence>
<dbReference type="SUPFAM" id="SSF56112">
    <property type="entry name" value="Protein kinase-like (PK-like)"/>
    <property type="match status" value="1"/>
</dbReference>
<dbReference type="Gene3D" id="3.30.200.20">
    <property type="entry name" value="Phosphorylase Kinase, domain 1"/>
    <property type="match status" value="1"/>
</dbReference>
<keyword evidence="3" id="KW-0808">Transferase</keyword>
<keyword evidence="4 9" id="KW-0547">Nucleotide-binding</keyword>
<dbReference type="GO" id="GO:0005524">
    <property type="term" value="F:ATP binding"/>
    <property type="evidence" value="ECO:0007669"/>
    <property type="project" value="UniProtKB-UniRule"/>
</dbReference>
<keyword evidence="6 9" id="KW-0067">ATP-binding</keyword>
<sequence length="438" mass="50059">MAAPCRRPVYVQNMIARRLFRSSRPSLCLPGLISGPVMASSRKSSRPAMLLQPRVFPSSGFEMIDPSQRVEEERLPFYRRDDYYPMRIGEVIQNRYQVVAKLGYGTSSTVWLSRDLREQKYLVLKVHINTLKQNQELKVYRHLAGINMEHPGLEHVRRFEDLFKLKGPNGEHDVFVMMPLGMSLRTLQEMQKDHIFQQSLVVTALDQVLLGLNFLHEADVIHTDVHSDNLLVAITDDSVLSMVEENEIHKPSARKQIGDDIIYVSQYLLGGAGPLTICDFGQARIGREHRGNAMPVPYRAPEVILNMTWGTAVDAWSVGLLAWDLLERGSLFRVYDHESEEQNDAHHLAAMTALLGPPPPEFLRRSTKTCRYWNEHGQWHGPVPLPPERKFESLAGTLAGEDKDLFLNFIQCVLCWLPEERLTTLQAYFHPWLRGKGS</sequence>
<dbReference type="InterPro" id="IPR017441">
    <property type="entry name" value="Protein_kinase_ATP_BS"/>
</dbReference>
<dbReference type="InterPro" id="IPR011009">
    <property type="entry name" value="Kinase-like_dom_sf"/>
</dbReference>
<keyword evidence="5" id="KW-0418">Kinase</keyword>
<dbReference type="InterPro" id="IPR051334">
    <property type="entry name" value="SRPK"/>
</dbReference>
<dbReference type="PROSITE" id="PS50011">
    <property type="entry name" value="PROTEIN_KINASE_DOM"/>
    <property type="match status" value="1"/>
</dbReference>
<dbReference type="PANTHER" id="PTHR47634:SF9">
    <property type="entry name" value="PROTEIN KINASE DOMAIN-CONTAINING PROTEIN-RELATED"/>
    <property type="match status" value="1"/>
</dbReference>
<keyword evidence="12" id="KW-1185">Reference proteome</keyword>
<evidence type="ECO:0000256" key="7">
    <source>
        <dbReference type="ARBA" id="ARBA00047899"/>
    </source>
</evidence>
<evidence type="ECO:0000256" key="5">
    <source>
        <dbReference type="ARBA" id="ARBA00022777"/>
    </source>
</evidence>
<proteinExistence type="predicted"/>
<dbReference type="STRING" id="94208.A0A2S4KMW4"/>
<keyword evidence="2" id="KW-0723">Serine/threonine-protein kinase</keyword>
<dbReference type="GO" id="GO:0004674">
    <property type="term" value="F:protein serine/threonine kinase activity"/>
    <property type="evidence" value="ECO:0007669"/>
    <property type="project" value="UniProtKB-KW"/>
</dbReference>
<evidence type="ECO:0000256" key="2">
    <source>
        <dbReference type="ARBA" id="ARBA00022527"/>
    </source>
</evidence>
<evidence type="ECO:0000259" key="10">
    <source>
        <dbReference type="PROSITE" id="PS50011"/>
    </source>
</evidence>
<dbReference type="Gene3D" id="1.10.510.10">
    <property type="entry name" value="Transferase(Phosphotransferase) domain 1"/>
    <property type="match status" value="1"/>
</dbReference>